<proteinExistence type="predicted"/>
<dbReference type="Proteomes" id="UP000235786">
    <property type="component" value="Unassembled WGS sequence"/>
</dbReference>
<dbReference type="Gene3D" id="2.120.10.70">
    <property type="entry name" value="Fucose-specific lectin"/>
    <property type="match status" value="1"/>
</dbReference>
<dbReference type="EMBL" id="KZ613944">
    <property type="protein sequence ID" value="PMD41955.1"/>
    <property type="molecule type" value="Genomic_DNA"/>
</dbReference>
<name>A0A2J6RTW9_HYAVF</name>
<dbReference type="SUPFAM" id="SSF89372">
    <property type="entry name" value="Fucose-specific lectin"/>
    <property type="match status" value="1"/>
</dbReference>
<dbReference type="AlphaFoldDB" id="A0A2J6RTW9"/>
<dbReference type="InterPro" id="IPR038765">
    <property type="entry name" value="Papain-like_cys_pep_sf"/>
</dbReference>
<evidence type="ECO:0000313" key="2">
    <source>
        <dbReference type="Proteomes" id="UP000235786"/>
    </source>
</evidence>
<evidence type="ECO:0000313" key="1">
    <source>
        <dbReference type="EMBL" id="PMD41955.1"/>
    </source>
</evidence>
<keyword evidence="2" id="KW-1185">Reference proteome</keyword>
<reference evidence="1" key="1">
    <citation type="submission" date="2016-04" db="EMBL/GenBank/DDBJ databases">
        <title>A degradative enzymes factory behind the ericoid mycorrhizal symbiosis.</title>
        <authorList>
            <consortium name="DOE Joint Genome Institute"/>
            <person name="Martino E."/>
            <person name="Morin E."/>
            <person name="Grelet G."/>
            <person name="Kuo A."/>
            <person name="Kohler A."/>
            <person name="Daghino S."/>
            <person name="Barry K."/>
            <person name="Choi C."/>
            <person name="Cichocki N."/>
            <person name="Clum A."/>
            <person name="Copeland A."/>
            <person name="Hainaut M."/>
            <person name="Haridas S."/>
            <person name="Labutti K."/>
            <person name="Lindquist E."/>
            <person name="Lipzen A."/>
            <person name="Khouja H.-R."/>
            <person name="Murat C."/>
            <person name="Ohm R."/>
            <person name="Olson A."/>
            <person name="Spatafora J."/>
            <person name="Veneault-Fourrey C."/>
            <person name="Henrissat B."/>
            <person name="Grigoriev I."/>
            <person name="Martin F."/>
            <person name="Perotto S."/>
        </authorList>
    </citation>
    <scope>NUCLEOTIDE SEQUENCE [LARGE SCALE GENOMIC DNA]</scope>
    <source>
        <strain evidence="1">F</strain>
    </source>
</reference>
<protein>
    <recommendedName>
        <fullName evidence="3">Cysteine proteinase</fullName>
    </recommendedName>
</protein>
<organism evidence="1 2">
    <name type="scientific">Hyaloscypha variabilis (strain UAMH 11265 / GT02V1 / F)</name>
    <name type="common">Meliniomyces variabilis</name>
    <dbReference type="NCBI Taxonomy" id="1149755"/>
    <lineage>
        <taxon>Eukaryota</taxon>
        <taxon>Fungi</taxon>
        <taxon>Dikarya</taxon>
        <taxon>Ascomycota</taxon>
        <taxon>Pezizomycotina</taxon>
        <taxon>Leotiomycetes</taxon>
        <taxon>Helotiales</taxon>
        <taxon>Hyaloscyphaceae</taxon>
        <taxon>Hyaloscypha</taxon>
        <taxon>Hyaloscypha variabilis</taxon>
    </lineage>
</organism>
<dbReference type="OrthoDB" id="640249at2759"/>
<evidence type="ECO:0008006" key="3">
    <source>
        <dbReference type="Google" id="ProtNLM"/>
    </source>
</evidence>
<dbReference type="CDD" id="cd02619">
    <property type="entry name" value="Peptidase_C1"/>
    <property type="match status" value="1"/>
</dbReference>
<dbReference type="Gene3D" id="3.90.70.10">
    <property type="entry name" value="Cysteine proteinases"/>
    <property type="match status" value="1"/>
</dbReference>
<accession>A0A2J6RTW9</accession>
<sequence>MPINGGFIAGGFDAQDRAYSYLGDRQDRDDFKYANLWDAHKDWLSPIYDQYDSGSCVANATAALVRYIACKGKQTNKEIDVDGALSDPSRLFIYYHARAIAKLMAMEPRMSPLDWPTQIKEDPDGGCAIRNAMKGLNLVGIAPEKAWPFVMNREKRPVKEQDYAIATERVVVDVNDRPSLQAYRIAQTNYTFEYCRLDPDHTREAEDVLTEEEKDAVGVLTLARLKQCLVEGYPVVFGFNFYEDLSTAFIYPAAFGDAKELEGHACLQAIPPGMEHKAPNQKFGAHAVLAVGFSDDVPTNPKPTNSKDKPKGGVLCQNSWGDDSKDPQFLAHFWIPYQYILDFEATDDFWMLRLFNKDPPKSITRADFQRLKPPHIGGVSPTEMNPALGSLSTFAIVSDGDFGLGAYWIDDDASIGGLEISGRYDLNTFRIYPKRLAPPGQAFKGAITAVSRSEKHTEIWWIGSDGSIQGTWSEGRPFESYLLRPTDTAMPNGGLTSVSMSQGHSALWWVCKNGSVRGTYRQDGHDDGKWQPDVEIVPADYAQVTKEDSPETRALPTSTLASVKSAEGVCHVFWIDKEGAVMEKIWKDGSWYTNMIRVAPPESAALGSRIAAVSRAPGIVDVFFISPSGSVKHWYSKDLCIWQEDKEFTSRVSKMLYPTKDPKALSLAIARVDSDIKAISISPDRLDVFWVHPNNSLCQAQDRDGKDLDAFRFIEPGVVMPGSPLGVGSKGKSIMLIFKAHAGETVMYDTTKGSQIKRRVEG</sequence>
<gene>
    <name evidence="1" type="ORF">L207DRAFT_511708</name>
</gene>
<dbReference type="SUPFAM" id="SSF54001">
    <property type="entry name" value="Cysteine proteinases"/>
    <property type="match status" value="1"/>
</dbReference>